<feature type="transmembrane region" description="Helical" evidence="1">
    <location>
        <begin position="82"/>
        <end position="106"/>
    </location>
</feature>
<keyword evidence="1" id="KW-1133">Transmembrane helix</keyword>
<dbReference type="RefSeq" id="WP_380134641.1">
    <property type="nucleotide sequence ID" value="NZ_JBHLUI010000002.1"/>
</dbReference>
<feature type="transmembrane region" description="Helical" evidence="1">
    <location>
        <begin position="20"/>
        <end position="40"/>
    </location>
</feature>
<accession>A0ABV5LQ03</accession>
<organism evidence="2 3">
    <name type="scientific">Kineococcus gynurae</name>
    <dbReference type="NCBI Taxonomy" id="452979"/>
    <lineage>
        <taxon>Bacteria</taxon>
        <taxon>Bacillati</taxon>
        <taxon>Actinomycetota</taxon>
        <taxon>Actinomycetes</taxon>
        <taxon>Kineosporiales</taxon>
        <taxon>Kineosporiaceae</taxon>
        <taxon>Kineococcus</taxon>
    </lineage>
</organism>
<evidence type="ECO:0000313" key="3">
    <source>
        <dbReference type="Proteomes" id="UP001589748"/>
    </source>
</evidence>
<dbReference type="Proteomes" id="UP001589748">
    <property type="component" value="Unassembled WGS sequence"/>
</dbReference>
<comment type="caution">
    <text evidence="2">The sequence shown here is derived from an EMBL/GenBank/DDBJ whole genome shotgun (WGS) entry which is preliminary data.</text>
</comment>
<reference evidence="2 3" key="1">
    <citation type="submission" date="2024-09" db="EMBL/GenBank/DDBJ databases">
        <authorList>
            <person name="Sun Q."/>
            <person name="Mori K."/>
        </authorList>
    </citation>
    <scope>NUCLEOTIDE SEQUENCE [LARGE SCALE GENOMIC DNA]</scope>
    <source>
        <strain evidence="2 3">TISTR 1856</strain>
    </source>
</reference>
<name>A0ABV5LQ03_9ACTN</name>
<evidence type="ECO:0000313" key="2">
    <source>
        <dbReference type="EMBL" id="MFB9376137.1"/>
    </source>
</evidence>
<protein>
    <submittedName>
        <fullName evidence="2">Uncharacterized protein</fullName>
    </submittedName>
</protein>
<gene>
    <name evidence="2" type="ORF">ACFFVI_04060</name>
</gene>
<keyword evidence="3" id="KW-1185">Reference proteome</keyword>
<keyword evidence="1" id="KW-0812">Transmembrane</keyword>
<feature type="transmembrane region" description="Helical" evidence="1">
    <location>
        <begin position="52"/>
        <end position="70"/>
    </location>
</feature>
<sequence>MTRKLDTRMSRGDRARAAAYYRDFLPGMITYVLVVVLVGAVGHLDGTSPWRFAWALLPVVPTLLVVRAVVRHLRRVDEFARTQLLVAIGVGFAAAMTAAVGLGFLASAGAPFPAGTPSFGVLAAGMAAFGISAAVQNRR</sequence>
<evidence type="ECO:0000256" key="1">
    <source>
        <dbReference type="SAM" id="Phobius"/>
    </source>
</evidence>
<feature type="transmembrane region" description="Helical" evidence="1">
    <location>
        <begin position="118"/>
        <end position="135"/>
    </location>
</feature>
<proteinExistence type="predicted"/>
<keyword evidence="1" id="KW-0472">Membrane</keyword>
<dbReference type="EMBL" id="JBHMDM010000002">
    <property type="protein sequence ID" value="MFB9376137.1"/>
    <property type="molecule type" value="Genomic_DNA"/>
</dbReference>